<dbReference type="EMBL" id="DACTUL010000035">
    <property type="protein sequence ID" value="HAT6345813.1"/>
    <property type="molecule type" value="Genomic_DNA"/>
</dbReference>
<dbReference type="PROSITE" id="PS50887">
    <property type="entry name" value="GGDEF"/>
    <property type="match status" value="1"/>
</dbReference>
<name>A0AAD3UDF3_AERHY</name>
<dbReference type="Gene3D" id="3.30.450.20">
    <property type="entry name" value="PAS domain"/>
    <property type="match status" value="1"/>
</dbReference>
<reference evidence="5" key="2">
    <citation type="submission" date="2020-01" db="EMBL/GenBank/DDBJ databases">
        <authorList>
            <consortium name="NCBI Pathogen Detection Project"/>
        </authorList>
    </citation>
    <scope>NUCLEOTIDE SEQUENCE</scope>
    <source>
        <strain evidence="5">OLC2673_Aeromonas</strain>
    </source>
</reference>
<dbReference type="InterPro" id="IPR035965">
    <property type="entry name" value="PAS-like_dom_sf"/>
</dbReference>
<dbReference type="NCBIfam" id="TIGR00254">
    <property type="entry name" value="GGDEF"/>
    <property type="match status" value="1"/>
</dbReference>
<feature type="domain" description="GGDEF" evidence="4">
    <location>
        <begin position="167"/>
        <end position="295"/>
    </location>
</feature>
<dbReference type="Proteomes" id="UP000859505">
    <property type="component" value="Unassembled WGS sequence"/>
</dbReference>
<evidence type="ECO:0000313" key="6">
    <source>
        <dbReference type="Proteomes" id="UP000859505"/>
    </source>
</evidence>
<dbReference type="Pfam" id="PF00990">
    <property type="entry name" value="GGDEF"/>
    <property type="match status" value="1"/>
</dbReference>
<dbReference type="Pfam" id="PF08448">
    <property type="entry name" value="PAS_4"/>
    <property type="match status" value="1"/>
</dbReference>
<reference evidence="5" key="1">
    <citation type="journal article" date="2018" name="Genome Biol.">
        <title>SKESA: strategic k-mer extension for scrupulous assemblies.</title>
        <authorList>
            <person name="Souvorov A."/>
            <person name="Agarwala R."/>
            <person name="Lipman D.J."/>
        </authorList>
    </citation>
    <scope>NUCLEOTIDE SEQUENCE</scope>
    <source>
        <strain evidence="5">OLC2673_Aeromonas</strain>
    </source>
</reference>
<evidence type="ECO:0000256" key="3">
    <source>
        <dbReference type="ARBA" id="ARBA00034247"/>
    </source>
</evidence>
<proteinExistence type="predicted"/>
<sequence length="301" mass="33646">MALSVKQLYEVMAQLPDPVFILSEDGYYIEYIGGMEQQSYQDGNPLAGKRLVDVLPAAMTRWVMEQVTLALDSGQVRVVEYELAAMEVEGIDASVGPQGMQHFEGKIAPLPSRYDGKRVVAWVTRNITRQYELQQRLKLQSETDQLTGLYNRRYFFEHCQQQRLGSACCGLVMLDIDHFKQINDRFGHQQGDRALQRFCNCVAAQLRADDLFVRSGGEEFLILLPGLSEPDLLVLAERIRAAVAALPADPAAFTVSLGTTLVQPGEEINQALARADEWLYRAKRAGRNRVAHCPVATGAQE</sequence>
<organism evidence="5 6">
    <name type="scientific">Aeromonas hydrophila</name>
    <dbReference type="NCBI Taxonomy" id="644"/>
    <lineage>
        <taxon>Bacteria</taxon>
        <taxon>Pseudomonadati</taxon>
        <taxon>Pseudomonadota</taxon>
        <taxon>Gammaproteobacteria</taxon>
        <taxon>Aeromonadales</taxon>
        <taxon>Aeromonadaceae</taxon>
        <taxon>Aeromonas</taxon>
    </lineage>
</organism>
<evidence type="ECO:0000256" key="2">
    <source>
        <dbReference type="ARBA" id="ARBA00012528"/>
    </source>
</evidence>
<dbReference type="SUPFAM" id="SSF55785">
    <property type="entry name" value="PYP-like sensor domain (PAS domain)"/>
    <property type="match status" value="1"/>
</dbReference>
<dbReference type="InterPro" id="IPR013656">
    <property type="entry name" value="PAS_4"/>
</dbReference>
<dbReference type="GO" id="GO:0043709">
    <property type="term" value="P:cell adhesion involved in single-species biofilm formation"/>
    <property type="evidence" value="ECO:0007669"/>
    <property type="project" value="TreeGrafter"/>
</dbReference>
<dbReference type="EC" id="2.7.7.65" evidence="2"/>
<dbReference type="InterPro" id="IPR000160">
    <property type="entry name" value="GGDEF_dom"/>
</dbReference>
<dbReference type="GO" id="GO:0005886">
    <property type="term" value="C:plasma membrane"/>
    <property type="evidence" value="ECO:0007669"/>
    <property type="project" value="TreeGrafter"/>
</dbReference>
<protein>
    <recommendedName>
        <fullName evidence="2">diguanylate cyclase</fullName>
        <ecNumber evidence="2">2.7.7.65</ecNumber>
    </recommendedName>
</protein>
<dbReference type="InterPro" id="IPR029787">
    <property type="entry name" value="Nucleotide_cyclase"/>
</dbReference>
<comment type="cofactor">
    <cofactor evidence="1">
        <name>Mg(2+)</name>
        <dbReference type="ChEBI" id="CHEBI:18420"/>
    </cofactor>
</comment>
<dbReference type="Gene3D" id="3.30.70.270">
    <property type="match status" value="1"/>
</dbReference>
<dbReference type="InterPro" id="IPR043128">
    <property type="entry name" value="Rev_trsase/Diguanyl_cyclase"/>
</dbReference>
<evidence type="ECO:0000256" key="1">
    <source>
        <dbReference type="ARBA" id="ARBA00001946"/>
    </source>
</evidence>
<dbReference type="GO" id="GO:0052621">
    <property type="term" value="F:diguanylate cyclase activity"/>
    <property type="evidence" value="ECO:0007669"/>
    <property type="project" value="UniProtKB-EC"/>
</dbReference>
<dbReference type="SMART" id="SM00267">
    <property type="entry name" value="GGDEF"/>
    <property type="match status" value="1"/>
</dbReference>
<dbReference type="FunFam" id="3.30.70.270:FF:000001">
    <property type="entry name" value="Diguanylate cyclase domain protein"/>
    <property type="match status" value="1"/>
</dbReference>
<accession>A0AAD3UDF3</accession>
<dbReference type="CDD" id="cd01949">
    <property type="entry name" value="GGDEF"/>
    <property type="match status" value="1"/>
</dbReference>
<dbReference type="PANTHER" id="PTHR45138">
    <property type="entry name" value="REGULATORY COMPONENTS OF SENSORY TRANSDUCTION SYSTEM"/>
    <property type="match status" value="1"/>
</dbReference>
<dbReference type="SUPFAM" id="SSF55073">
    <property type="entry name" value="Nucleotide cyclase"/>
    <property type="match status" value="1"/>
</dbReference>
<evidence type="ECO:0000313" key="5">
    <source>
        <dbReference type="EMBL" id="HAT6345813.1"/>
    </source>
</evidence>
<dbReference type="InterPro" id="IPR050469">
    <property type="entry name" value="Diguanylate_Cyclase"/>
</dbReference>
<evidence type="ECO:0000259" key="4">
    <source>
        <dbReference type="PROSITE" id="PS50887"/>
    </source>
</evidence>
<gene>
    <name evidence="5" type="ORF">JAJ28_003598</name>
</gene>
<dbReference type="AlphaFoldDB" id="A0AAD3UDF3"/>
<comment type="caution">
    <text evidence="5">The sequence shown here is derived from an EMBL/GenBank/DDBJ whole genome shotgun (WGS) entry which is preliminary data.</text>
</comment>
<dbReference type="PANTHER" id="PTHR45138:SF9">
    <property type="entry name" value="DIGUANYLATE CYCLASE DGCM-RELATED"/>
    <property type="match status" value="1"/>
</dbReference>
<comment type="catalytic activity">
    <reaction evidence="3">
        <text>2 GTP = 3',3'-c-di-GMP + 2 diphosphate</text>
        <dbReference type="Rhea" id="RHEA:24898"/>
        <dbReference type="ChEBI" id="CHEBI:33019"/>
        <dbReference type="ChEBI" id="CHEBI:37565"/>
        <dbReference type="ChEBI" id="CHEBI:58805"/>
        <dbReference type="EC" id="2.7.7.65"/>
    </reaction>
</comment>
<dbReference type="GO" id="GO:1902201">
    <property type="term" value="P:negative regulation of bacterial-type flagellum-dependent cell motility"/>
    <property type="evidence" value="ECO:0007669"/>
    <property type="project" value="TreeGrafter"/>
</dbReference>